<dbReference type="Proteomes" id="UP000264702">
    <property type="component" value="Unassembled WGS sequence"/>
</dbReference>
<feature type="transmembrane region" description="Helical" evidence="1">
    <location>
        <begin position="34"/>
        <end position="54"/>
    </location>
</feature>
<keyword evidence="1" id="KW-0812">Transmembrane</keyword>
<keyword evidence="3" id="KW-0645">Protease</keyword>
<feature type="transmembrane region" description="Helical" evidence="1">
    <location>
        <begin position="159"/>
        <end position="178"/>
    </location>
</feature>
<dbReference type="InterPro" id="IPR003675">
    <property type="entry name" value="Rce1/LyrA-like_dom"/>
</dbReference>
<keyword evidence="1" id="KW-1133">Transmembrane helix</keyword>
<feature type="transmembrane region" description="Helical" evidence="1">
    <location>
        <begin position="6"/>
        <end position="22"/>
    </location>
</feature>
<reference evidence="3 4" key="1">
    <citation type="submission" date="2018-08" db="EMBL/GenBank/DDBJ databases">
        <title>Acidipila sp. 4G-K13, an acidobacterium isolated from forest soil.</title>
        <authorList>
            <person name="Gao Z.-H."/>
            <person name="Qiu L.-H."/>
        </authorList>
    </citation>
    <scope>NUCLEOTIDE SEQUENCE [LARGE SCALE GENOMIC DNA]</scope>
    <source>
        <strain evidence="3 4">4G-K13</strain>
    </source>
</reference>
<evidence type="ECO:0000259" key="2">
    <source>
        <dbReference type="Pfam" id="PF02517"/>
    </source>
</evidence>
<sequence>MQHALAVFLIVIVPIWDAWYTRRLRRSTDPNMKARVYLVTMGWVWVASALVWWMDRPGFFFPLVILKPKWLPQQDALGGLLAGMCVGFTIALLMPVILAWRSEKARRSLRRALENLSFFLPVTAKERWLFAAVSITAGICEETLYRGFLIRYFSGQWHLALVASVILSSCVFGIAHGYQGVKGIVLTAILGGVFAVLYVVTGGLLWPMILHALVDLRILMFPPAVMVPEAGAAAAQ</sequence>
<gene>
    <name evidence="3" type="ORF">D0Y96_09020</name>
</gene>
<dbReference type="RefSeq" id="WP_117299042.1">
    <property type="nucleotide sequence ID" value="NZ_QVQT02000003.1"/>
</dbReference>
<organism evidence="3 4">
    <name type="scientific">Paracidobacterium acidisoli</name>
    <dbReference type="NCBI Taxonomy" id="2303751"/>
    <lineage>
        <taxon>Bacteria</taxon>
        <taxon>Pseudomonadati</taxon>
        <taxon>Acidobacteriota</taxon>
        <taxon>Terriglobia</taxon>
        <taxon>Terriglobales</taxon>
        <taxon>Acidobacteriaceae</taxon>
        <taxon>Paracidobacterium</taxon>
    </lineage>
</organism>
<dbReference type="Pfam" id="PF02517">
    <property type="entry name" value="Rce1-like"/>
    <property type="match status" value="1"/>
</dbReference>
<dbReference type="PANTHER" id="PTHR43592">
    <property type="entry name" value="CAAX AMINO TERMINAL PROTEASE"/>
    <property type="match status" value="1"/>
</dbReference>
<dbReference type="OrthoDB" id="118729at2"/>
<dbReference type="GO" id="GO:0008237">
    <property type="term" value="F:metallopeptidase activity"/>
    <property type="evidence" value="ECO:0007669"/>
    <property type="project" value="UniProtKB-KW"/>
</dbReference>
<comment type="caution">
    <text evidence="3">The sequence shown here is derived from an EMBL/GenBank/DDBJ whole genome shotgun (WGS) entry which is preliminary data.</text>
</comment>
<keyword evidence="4" id="KW-1185">Reference proteome</keyword>
<evidence type="ECO:0000256" key="1">
    <source>
        <dbReference type="SAM" id="Phobius"/>
    </source>
</evidence>
<dbReference type="EMBL" id="QVQT01000003">
    <property type="protein sequence ID" value="RFU16874.1"/>
    <property type="molecule type" value="Genomic_DNA"/>
</dbReference>
<feature type="transmembrane region" description="Helical" evidence="1">
    <location>
        <begin position="184"/>
        <end position="210"/>
    </location>
</feature>
<keyword evidence="3" id="KW-0378">Hydrolase</keyword>
<feature type="domain" description="CAAX prenyl protease 2/Lysostaphin resistance protein A-like" evidence="2">
    <location>
        <begin position="127"/>
        <end position="216"/>
    </location>
</feature>
<feature type="transmembrane region" description="Helical" evidence="1">
    <location>
        <begin position="76"/>
        <end position="100"/>
    </location>
</feature>
<dbReference type="PANTHER" id="PTHR43592:SF15">
    <property type="entry name" value="CAAX AMINO TERMINAL PROTEASE FAMILY PROTEIN"/>
    <property type="match status" value="1"/>
</dbReference>
<dbReference type="GO" id="GO:0004175">
    <property type="term" value="F:endopeptidase activity"/>
    <property type="evidence" value="ECO:0007669"/>
    <property type="project" value="UniProtKB-ARBA"/>
</dbReference>
<dbReference type="GO" id="GO:0080120">
    <property type="term" value="P:CAAX-box protein maturation"/>
    <property type="evidence" value="ECO:0007669"/>
    <property type="project" value="UniProtKB-ARBA"/>
</dbReference>
<dbReference type="AlphaFoldDB" id="A0A372IPR3"/>
<evidence type="ECO:0000313" key="3">
    <source>
        <dbReference type="EMBL" id="RFU16874.1"/>
    </source>
</evidence>
<protein>
    <submittedName>
        <fullName evidence="3">CPBP family intramembrane metalloprotease</fullName>
    </submittedName>
</protein>
<evidence type="ECO:0000313" key="4">
    <source>
        <dbReference type="Proteomes" id="UP000264702"/>
    </source>
</evidence>
<keyword evidence="1" id="KW-0472">Membrane</keyword>
<dbReference type="GO" id="GO:0006508">
    <property type="term" value="P:proteolysis"/>
    <property type="evidence" value="ECO:0007669"/>
    <property type="project" value="UniProtKB-KW"/>
</dbReference>
<accession>A0A372IPR3</accession>
<name>A0A372IPR3_9BACT</name>
<proteinExistence type="predicted"/>
<keyword evidence="3" id="KW-0482">Metalloprotease</keyword>